<sequence length="279" mass="32361">MQRTRQVTLWLQQVENLQKELDDIQNKGCKETQSKCLKGCCPKNCSSSYKLGKKVVKMQKQVDELVANGRCFADKNGIVALKLPSKSVEEMPLGETISLDKMVNDVWSCLEDENVGILGLYGMGGAGKTTLMKRIHNELGKRKHCFEVVLWVVVSKDLDTHKIMNDIRNRLGIKDEIWNGLSSDRRAAKIHEVLQKKKYVLMLDDLWERLELNKVGVENPKNDKYESKIVFTTRSRDVCLKCKLRRNLKWNVYWKKKHLICSVKELVKRRSSVMEKFEM</sequence>
<dbReference type="Gene3D" id="3.40.50.300">
    <property type="entry name" value="P-loop containing nucleotide triphosphate hydrolases"/>
    <property type="match status" value="1"/>
</dbReference>
<dbReference type="PRINTS" id="PR00364">
    <property type="entry name" value="DISEASERSIST"/>
</dbReference>
<keyword evidence="4" id="KW-1185">Reference proteome</keyword>
<keyword evidence="1" id="KW-0611">Plant defense</keyword>
<feature type="domain" description="NB-ARC" evidence="2">
    <location>
        <begin position="100"/>
        <end position="244"/>
    </location>
</feature>
<accession>A0AAN9N452</accession>
<dbReference type="PANTHER" id="PTHR33463:SF204">
    <property type="entry name" value="NB-ARC DOMAIN-CONTAINING PROTEIN"/>
    <property type="match status" value="1"/>
</dbReference>
<proteinExistence type="predicted"/>
<dbReference type="GO" id="GO:0006952">
    <property type="term" value="P:defense response"/>
    <property type="evidence" value="ECO:0007669"/>
    <property type="project" value="UniProtKB-KW"/>
</dbReference>
<dbReference type="InterPro" id="IPR050905">
    <property type="entry name" value="Plant_NBS-LRR"/>
</dbReference>
<evidence type="ECO:0000256" key="1">
    <source>
        <dbReference type="ARBA" id="ARBA00022821"/>
    </source>
</evidence>
<dbReference type="SUPFAM" id="SSF52540">
    <property type="entry name" value="P-loop containing nucleoside triphosphate hydrolases"/>
    <property type="match status" value="1"/>
</dbReference>
<dbReference type="Proteomes" id="UP001367508">
    <property type="component" value="Unassembled WGS sequence"/>
</dbReference>
<evidence type="ECO:0000313" key="3">
    <source>
        <dbReference type="EMBL" id="KAK7362918.1"/>
    </source>
</evidence>
<reference evidence="3 4" key="1">
    <citation type="submission" date="2024-01" db="EMBL/GenBank/DDBJ databases">
        <title>The genomes of 5 underutilized Papilionoideae crops provide insights into root nodulation and disease resistanc.</title>
        <authorList>
            <person name="Jiang F."/>
        </authorList>
    </citation>
    <scope>NUCLEOTIDE SEQUENCE [LARGE SCALE GENOMIC DNA]</scope>
    <source>
        <strain evidence="3">LVBAO_FW01</strain>
        <tissue evidence="3">Leaves</tissue>
    </source>
</reference>
<comment type="caution">
    <text evidence="3">The sequence shown here is derived from an EMBL/GenBank/DDBJ whole genome shotgun (WGS) entry which is preliminary data.</text>
</comment>
<organism evidence="3 4">
    <name type="scientific">Canavalia gladiata</name>
    <name type="common">Sword bean</name>
    <name type="synonym">Dolichos gladiatus</name>
    <dbReference type="NCBI Taxonomy" id="3824"/>
    <lineage>
        <taxon>Eukaryota</taxon>
        <taxon>Viridiplantae</taxon>
        <taxon>Streptophyta</taxon>
        <taxon>Embryophyta</taxon>
        <taxon>Tracheophyta</taxon>
        <taxon>Spermatophyta</taxon>
        <taxon>Magnoliopsida</taxon>
        <taxon>eudicotyledons</taxon>
        <taxon>Gunneridae</taxon>
        <taxon>Pentapetalae</taxon>
        <taxon>rosids</taxon>
        <taxon>fabids</taxon>
        <taxon>Fabales</taxon>
        <taxon>Fabaceae</taxon>
        <taxon>Papilionoideae</taxon>
        <taxon>50 kb inversion clade</taxon>
        <taxon>NPAAA clade</taxon>
        <taxon>indigoferoid/millettioid clade</taxon>
        <taxon>Phaseoleae</taxon>
        <taxon>Canavalia</taxon>
    </lineage>
</organism>
<evidence type="ECO:0000313" key="4">
    <source>
        <dbReference type="Proteomes" id="UP001367508"/>
    </source>
</evidence>
<dbReference type="EMBL" id="JAYMYQ010000001">
    <property type="protein sequence ID" value="KAK7362918.1"/>
    <property type="molecule type" value="Genomic_DNA"/>
</dbReference>
<dbReference type="AlphaFoldDB" id="A0AAN9N452"/>
<dbReference type="GO" id="GO:0043531">
    <property type="term" value="F:ADP binding"/>
    <property type="evidence" value="ECO:0007669"/>
    <property type="project" value="InterPro"/>
</dbReference>
<dbReference type="Pfam" id="PF00931">
    <property type="entry name" value="NB-ARC"/>
    <property type="match status" value="1"/>
</dbReference>
<evidence type="ECO:0000259" key="2">
    <source>
        <dbReference type="Pfam" id="PF00931"/>
    </source>
</evidence>
<dbReference type="InterPro" id="IPR027417">
    <property type="entry name" value="P-loop_NTPase"/>
</dbReference>
<protein>
    <recommendedName>
        <fullName evidence="2">NB-ARC domain-containing protein</fullName>
    </recommendedName>
</protein>
<dbReference type="InterPro" id="IPR002182">
    <property type="entry name" value="NB-ARC"/>
</dbReference>
<name>A0AAN9N452_CANGL</name>
<dbReference type="PANTHER" id="PTHR33463">
    <property type="entry name" value="NB-ARC DOMAIN-CONTAINING PROTEIN-RELATED"/>
    <property type="match status" value="1"/>
</dbReference>
<dbReference type="FunFam" id="3.40.50.300:FF:001091">
    <property type="entry name" value="Probable disease resistance protein At1g61300"/>
    <property type="match status" value="1"/>
</dbReference>
<gene>
    <name evidence="3" type="ORF">VNO77_05043</name>
</gene>